<name>A0A1G6XTU3_9BACT</name>
<evidence type="ECO:0000256" key="2">
    <source>
        <dbReference type="SAM" id="Phobius"/>
    </source>
</evidence>
<keyword evidence="2" id="KW-0812">Transmembrane</keyword>
<keyword evidence="4" id="KW-1185">Reference proteome</keyword>
<dbReference type="OrthoDB" id="1112758at2"/>
<dbReference type="STRING" id="659014.SAMN04487996_102244"/>
<dbReference type="AlphaFoldDB" id="A0A1G6XTU3"/>
<evidence type="ECO:0000256" key="1">
    <source>
        <dbReference type="SAM" id="MobiDB-lite"/>
    </source>
</evidence>
<gene>
    <name evidence="3" type="ORF">SAMN04487996_102244</name>
</gene>
<protein>
    <recommendedName>
        <fullName evidence="5">TonB C-terminal domain-containing protein</fullName>
    </recommendedName>
</protein>
<evidence type="ECO:0008006" key="5">
    <source>
        <dbReference type="Google" id="ProtNLM"/>
    </source>
</evidence>
<dbReference type="EMBL" id="FNAN01000002">
    <property type="protein sequence ID" value="SDD81133.1"/>
    <property type="molecule type" value="Genomic_DNA"/>
</dbReference>
<keyword evidence="2" id="KW-0472">Membrane</keyword>
<dbReference type="Proteomes" id="UP000198748">
    <property type="component" value="Unassembled WGS sequence"/>
</dbReference>
<proteinExistence type="predicted"/>
<sequence length="372" mass="39974">MAATSDHIPDFDDFERYYSGEMPPAEQRSLEGRMLAEPLVAEAYEGFLAWRAQHTGAAAVRADLQERLHTRVAHTRRRALPLWSYASAASVLLAVFSYWFVFLRDQEADMQKPEVAVKRDKAALPAAEQAPATIQGKAPETSATVPAAPDASKPDAHALANRLEQTSKPLPKPGTALVPSQLADAEIQEEVADIASADSFKGETEVIQVPPEAANALPSPGSAQSVAKSMAGRVRMEPSSLYNVSEDRIGAGTQVAREQIAVAKPEAAHKKTTKHYTILPDIPAPVPAEGWASYQTYLDKNTASAPAEGKVIVKFVVGTLGTLSGFVASGPEELQKEAIRIISNGPAWVSARREGLSVASMAEITLQFRQDK</sequence>
<feature type="transmembrane region" description="Helical" evidence="2">
    <location>
        <begin position="82"/>
        <end position="102"/>
    </location>
</feature>
<dbReference type="RefSeq" id="WP_090146741.1">
    <property type="nucleotide sequence ID" value="NZ_FNAN01000002.1"/>
</dbReference>
<evidence type="ECO:0000313" key="4">
    <source>
        <dbReference type="Proteomes" id="UP000198748"/>
    </source>
</evidence>
<accession>A0A1G6XTU3</accession>
<keyword evidence="2" id="KW-1133">Transmembrane helix</keyword>
<evidence type="ECO:0000313" key="3">
    <source>
        <dbReference type="EMBL" id="SDD81133.1"/>
    </source>
</evidence>
<reference evidence="4" key="1">
    <citation type="submission" date="2016-10" db="EMBL/GenBank/DDBJ databases">
        <authorList>
            <person name="Varghese N."/>
            <person name="Submissions S."/>
        </authorList>
    </citation>
    <scope>NUCLEOTIDE SEQUENCE [LARGE SCALE GENOMIC DNA]</scope>
    <source>
        <strain evidence="4">DSM 25329</strain>
    </source>
</reference>
<feature type="region of interest" description="Disordered" evidence="1">
    <location>
        <begin position="127"/>
        <end position="153"/>
    </location>
</feature>
<organism evidence="3 4">
    <name type="scientific">Dyadobacter soli</name>
    <dbReference type="NCBI Taxonomy" id="659014"/>
    <lineage>
        <taxon>Bacteria</taxon>
        <taxon>Pseudomonadati</taxon>
        <taxon>Bacteroidota</taxon>
        <taxon>Cytophagia</taxon>
        <taxon>Cytophagales</taxon>
        <taxon>Spirosomataceae</taxon>
        <taxon>Dyadobacter</taxon>
    </lineage>
</organism>